<organism evidence="6">
    <name type="scientific">Fusarium oxysporum (strain Fo5176)</name>
    <name type="common">Fusarium vascular wilt</name>
    <dbReference type="NCBI Taxonomy" id="660025"/>
    <lineage>
        <taxon>Eukaryota</taxon>
        <taxon>Fungi</taxon>
        <taxon>Dikarya</taxon>
        <taxon>Ascomycota</taxon>
        <taxon>Pezizomycotina</taxon>
        <taxon>Sordariomycetes</taxon>
        <taxon>Hypocreomycetidae</taxon>
        <taxon>Hypocreales</taxon>
        <taxon>Nectriaceae</taxon>
        <taxon>Fusarium</taxon>
        <taxon>Fusarium oxysporum species complex</taxon>
    </lineage>
</organism>
<dbReference type="SUPFAM" id="SSF48264">
    <property type="entry name" value="Cytochrome P450"/>
    <property type="match status" value="1"/>
</dbReference>
<dbReference type="PANTHER" id="PTHR11903">
    <property type="entry name" value="PROSTAGLANDIN G/H SYNTHASE"/>
    <property type="match status" value="1"/>
</dbReference>
<accession>F9GGG6</accession>
<evidence type="ECO:0000256" key="2">
    <source>
        <dbReference type="ARBA" id="ARBA00022964"/>
    </source>
</evidence>
<evidence type="ECO:0000313" key="6">
    <source>
        <dbReference type="EMBL" id="EGU71744.1"/>
    </source>
</evidence>
<dbReference type="PaxDb" id="5507-FOXG_14902P0"/>
<dbReference type="Pfam" id="PF03098">
    <property type="entry name" value="An_peroxidase"/>
    <property type="match status" value="1"/>
</dbReference>
<evidence type="ECO:0000256" key="3">
    <source>
        <dbReference type="ARBA" id="ARBA00023002"/>
    </source>
</evidence>
<dbReference type="OrthoDB" id="823504at2759"/>
<protein>
    <recommendedName>
        <fullName evidence="7">Psi-producing oxygenase A</fullName>
    </recommendedName>
</protein>
<dbReference type="InterPro" id="IPR019791">
    <property type="entry name" value="Haem_peroxidase_animal"/>
</dbReference>
<gene>
    <name evidence="6" type="ORF">FOXB_17750</name>
</gene>
<dbReference type="InterPro" id="IPR012337">
    <property type="entry name" value="RNaseH-like_sf"/>
</dbReference>
<evidence type="ECO:0000256" key="5">
    <source>
        <dbReference type="PIRSR" id="PIRSR619791-2"/>
    </source>
</evidence>
<evidence type="ECO:0000256" key="4">
    <source>
        <dbReference type="ARBA" id="ARBA00023004"/>
    </source>
</evidence>
<evidence type="ECO:0008006" key="7">
    <source>
        <dbReference type="Google" id="ProtNLM"/>
    </source>
</evidence>
<keyword evidence="3" id="KW-0560">Oxidoreductase</keyword>
<dbReference type="InterPro" id="IPR050783">
    <property type="entry name" value="Oxylipin_biosynth_metab"/>
</dbReference>
<dbReference type="PRINTS" id="PR00457">
    <property type="entry name" value="ANPEROXIDASE"/>
</dbReference>
<keyword evidence="2" id="KW-0223">Dioxygenase</keyword>
<dbReference type="GO" id="GO:0006979">
    <property type="term" value="P:response to oxidative stress"/>
    <property type="evidence" value="ECO:0007669"/>
    <property type="project" value="InterPro"/>
</dbReference>
<dbReference type="PANTHER" id="PTHR11903:SF37">
    <property type="entry name" value="PSI-PRODUCING OXYGENASE A"/>
    <property type="match status" value="1"/>
</dbReference>
<evidence type="ECO:0000256" key="1">
    <source>
        <dbReference type="ARBA" id="ARBA00022723"/>
    </source>
</evidence>
<proteinExistence type="predicted"/>
<dbReference type="GO" id="GO:0016705">
    <property type="term" value="F:oxidoreductase activity, acting on paired donors, with incorporation or reduction of molecular oxygen"/>
    <property type="evidence" value="ECO:0007669"/>
    <property type="project" value="InterPro"/>
</dbReference>
<dbReference type="PROSITE" id="PS50292">
    <property type="entry name" value="PEROXIDASE_3"/>
    <property type="match status" value="1"/>
</dbReference>
<dbReference type="GO" id="GO:0006631">
    <property type="term" value="P:fatty acid metabolic process"/>
    <property type="evidence" value="ECO:0007669"/>
    <property type="project" value="UniProtKB-ARBA"/>
</dbReference>
<dbReference type="CDD" id="cd20612">
    <property type="entry name" value="CYP_LDS-like_C"/>
    <property type="match status" value="1"/>
</dbReference>
<dbReference type="InterPro" id="IPR036396">
    <property type="entry name" value="Cyt_P450_sf"/>
</dbReference>
<dbReference type="GO" id="GO:0005506">
    <property type="term" value="F:iron ion binding"/>
    <property type="evidence" value="ECO:0007669"/>
    <property type="project" value="InterPro"/>
</dbReference>
<dbReference type="STRING" id="660025.F9GGG6"/>
<name>F9GGG6_FUSOF</name>
<dbReference type="GO" id="GO:0051213">
    <property type="term" value="F:dioxygenase activity"/>
    <property type="evidence" value="ECO:0007669"/>
    <property type="project" value="UniProtKB-KW"/>
</dbReference>
<reference evidence="6" key="1">
    <citation type="journal article" date="2012" name="Mol. Plant Microbe Interact.">
        <title>A highly conserved effector in Fusarium oxysporum is required for full virulence on Arabidopsis.</title>
        <authorList>
            <person name="Thatcher L.F."/>
            <person name="Gardiner D.M."/>
            <person name="Kazan K."/>
            <person name="Manners J."/>
        </authorList>
    </citation>
    <scope>NUCLEOTIDE SEQUENCE [LARGE SCALE GENOMIC DNA]</scope>
    <source>
        <strain evidence="6">Fo5176</strain>
    </source>
</reference>
<dbReference type="GO" id="GO:0004601">
    <property type="term" value="F:peroxidase activity"/>
    <property type="evidence" value="ECO:0007669"/>
    <property type="project" value="InterPro"/>
</dbReference>
<comment type="caution">
    <text evidence="6">The sequence shown here is derived from an EMBL/GenBank/DDBJ whole genome shotgun (WGS) entry which is preliminary data.</text>
</comment>
<dbReference type="Gene3D" id="1.10.640.10">
    <property type="entry name" value="Haem peroxidase domain superfamily, animal type"/>
    <property type="match status" value="1"/>
</dbReference>
<dbReference type="InterPro" id="IPR010255">
    <property type="entry name" value="Haem_peroxidase_sf"/>
</dbReference>
<sequence>MAANKSEAGNARDVQTNLADLLNEVRRDILSQAGRIGPDLRILHGATEAALAGGIVDDRKYLVENIMQLAASLPNGSRARDDLNAAFIKRLWDNLRHPPLSYLGDEFRYRAADGSNNLRNSSYLDLSPLYGKNMEEQTKVRTFKDGRLKNDVFSEDRLLTQPPGVCALMIAFNRFHNYVVGELTTINEDRRFSLAEGVTHGHPDYDKAQLKRDNDLFQTGRLVTCGLYVNIIVSDYLRTILNLNRNPIASDWKLDPRDDFSEVFDSQGTPRGIGNQVAQRHTMSTDEFLQGLRKWNWSLPGDPEKWTFGGLTRLEDGRFPDAELVQLLQAGTENVAGKYSCNGLGAFGARNIPRVFKALEVYGIQQGRQWGLATLNEFRLFFKLKPYTTFADMNPDPSVAEALEAMYGHPDNVELYPGLLAEETKKPMEPGSGLCPGFTTSFAIMSDAVALVRGDRFYTVDYSPSNLTSFGYTELYNTTGLPKQLLYNNKAPHIIGISTMASPSPINSTSAQLTAIERLDWDFYSFFRVDYPEKNKTQIGRVRKLYGRREYVCLHFPTRWSNGYTSNAITHAQNRHRQLIQALTAALNTTISDESVDMVDHFAATLAETISQQEEPVLQGKRPKSRAMASKKTGIDEDNTGWQGIPALQKLHNLAVWLRSSSLHSDSWRDAVGLSLGIDNATRWSSWYRVIDNAIRKKVQMNQFLLEHGREFENTVLSGSNWDLLAKTHAFLEPFASATLYAEGKCSSVSQSLFLMDSLLFHYESAKAQYSHPGSMDTRMLHAIEMGWFVLDKYYTMTEDVPVYTAALLLDPSKRLAYIQKNWPRDWHETAIAGARDLWMTEYQGLAISKEPERRPAPLLSKKDVVQHYLTTYNYCTTIRIYDALYPFTTPEANFEVFKKLGTSQDFDFNKPSFIGPPTSITSWQGVVDVLSDQEHFHVPCEISLRNSNLSAEAHNSAGGNHTFQLTHHDYMLSGDTPANTEQRGFVKQCLYSPESGLEEVRHFYESITAELFRQHSRKVGESYQVDIVRDIGNLAHAHFTSQFFGIPLQEYGAGSDSYTARALSDVLANLFGYVFLDLDTAASYKNRVVAAAETKSLGEKMQTTVAGIKAQRFPSLRHMLRIASSDGVLRSYGVELIDRLLESGKGVDEAVWTIIPTAAAACATQAQGWAQMIDLYLSDKYYSHWPAIQKLAMSDEPEAFEKLKKYALEGFRLSTPAFGLLRTVVADKADLRDGPRVVSVKKGDTIFTDFVTAGLDATKFPDPYEIKLDRPDDLYIHHGWGPHACLGRPIVTVAGASMLRVCARLGNLRRAPGQAGEMKSKTVNDAFKVYLAENGSKWGPFPVSKKVVFDKTTEIMQYLVSVKCAAVKHSLEIDVFIIQRREANRAVEREKKHTNE</sequence>
<dbReference type="InterPro" id="IPR037120">
    <property type="entry name" value="Haem_peroxidase_sf_animal"/>
</dbReference>
<dbReference type="SUPFAM" id="SSF48113">
    <property type="entry name" value="Heme-dependent peroxidases"/>
    <property type="match status" value="1"/>
</dbReference>
<keyword evidence="1 5" id="KW-0479">Metal-binding</keyword>
<keyword evidence="4 5" id="KW-0408">Iron</keyword>
<dbReference type="EMBL" id="AFQF01007743">
    <property type="protein sequence ID" value="EGU71744.1"/>
    <property type="molecule type" value="Genomic_DNA"/>
</dbReference>
<dbReference type="GO" id="GO:0020037">
    <property type="term" value="F:heme binding"/>
    <property type="evidence" value="ECO:0007669"/>
    <property type="project" value="InterPro"/>
</dbReference>
<keyword evidence="5" id="KW-0349">Heme</keyword>
<dbReference type="SUPFAM" id="SSF53098">
    <property type="entry name" value="Ribonuclease H-like"/>
    <property type="match status" value="1"/>
</dbReference>
<dbReference type="GO" id="GO:0004497">
    <property type="term" value="F:monooxygenase activity"/>
    <property type="evidence" value="ECO:0007669"/>
    <property type="project" value="InterPro"/>
</dbReference>
<feature type="binding site" description="axial binding residue" evidence="5">
    <location>
        <position position="281"/>
    </location>
    <ligand>
        <name>heme b</name>
        <dbReference type="ChEBI" id="CHEBI:60344"/>
    </ligand>
    <ligandPart>
        <name>Fe</name>
        <dbReference type="ChEBI" id="CHEBI:18248"/>
    </ligandPart>
</feature>
<dbReference type="Gene3D" id="1.10.630.10">
    <property type="entry name" value="Cytochrome P450"/>
    <property type="match status" value="1"/>
</dbReference>